<keyword evidence="2" id="KW-0812">Transmembrane</keyword>
<comment type="caution">
    <text evidence="3">The sequence shown here is derived from an EMBL/GenBank/DDBJ whole genome shotgun (WGS) entry which is preliminary data.</text>
</comment>
<keyword evidence="2" id="KW-0472">Membrane</keyword>
<gene>
    <name evidence="3" type="ORF">Apa02nite_079760</name>
</gene>
<dbReference type="Proteomes" id="UP000624709">
    <property type="component" value="Unassembled WGS sequence"/>
</dbReference>
<accession>A0ABQ4BMI1</accession>
<feature type="transmembrane region" description="Helical" evidence="2">
    <location>
        <begin position="21"/>
        <end position="43"/>
    </location>
</feature>
<feature type="compositionally biased region" description="Polar residues" evidence="1">
    <location>
        <begin position="260"/>
        <end position="271"/>
    </location>
</feature>
<keyword evidence="2" id="KW-1133">Transmembrane helix</keyword>
<proteinExistence type="predicted"/>
<keyword evidence="4" id="KW-1185">Reference proteome</keyword>
<evidence type="ECO:0000256" key="1">
    <source>
        <dbReference type="SAM" id="MobiDB-lite"/>
    </source>
</evidence>
<organism evidence="3 4">
    <name type="scientific">Actinoplanes palleronii</name>
    <dbReference type="NCBI Taxonomy" id="113570"/>
    <lineage>
        <taxon>Bacteria</taxon>
        <taxon>Bacillati</taxon>
        <taxon>Actinomycetota</taxon>
        <taxon>Actinomycetes</taxon>
        <taxon>Micromonosporales</taxon>
        <taxon>Micromonosporaceae</taxon>
        <taxon>Actinoplanes</taxon>
    </lineage>
</organism>
<feature type="transmembrane region" description="Helical" evidence="2">
    <location>
        <begin position="49"/>
        <end position="69"/>
    </location>
</feature>
<evidence type="ECO:0008006" key="5">
    <source>
        <dbReference type="Google" id="ProtNLM"/>
    </source>
</evidence>
<evidence type="ECO:0000256" key="2">
    <source>
        <dbReference type="SAM" id="Phobius"/>
    </source>
</evidence>
<evidence type="ECO:0000313" key="3">
    <source>
        <dbReference type="EMBL" id="GIE71868.1"/>
    </source>
</evidence>
<evidence type="ECO:0000313" key="4">
    <source>
        <dbReference type="Proteomes" id="UP000624709"/>
    </source>
</evidence>
<name>A0ABQ4BMI1_9ACTN</name>
<sequence length="283" mass="30331">MNRSEQGEPSKNRRAIKLSNVQRSLIGLVGATVISAGIVAIFVREGQTGAATLTIIGGLILLVGIGGYLPQRVGVSGVEFVEEVLETLEGEGVPRPTIDAVEVDLREKRAARSEAEAEAAPSPDTFEATFEDLIQGALPSYLRFEARKESTAESPCGAIEMRSTRNSSMSQKVIIGSAAFDLRTKVEESVARLAGMELGGLIFIASGRRGSEYEAVLKRWFTRRARNAGLHNAHLIFVTGVDEFSRREVASAIKRAWASLTNPPSQQSAQGVTGRESDSSGEA</sequence>
<reference evidence="3 4" key="1">
    <citation type="submission" date="2021-01" db="EMBL/GenBank/DDBJ databases">
        <title>Whole genome shotgun sequence of Actinoplanes palleronii NBRC 14916.</title>
        <authorList>
            <person name="Komaki H."/>
            <person name="Tamura T."/>
        </authorList>
    </citation>
    <scope>NUCLEOTIDE SEQUENCE [LARGE SCALE GENOMIC DNA]</scope>
    <source>
        <strain evidence="3 4">NBRC 14916</strain>
    </source>
</reference>
<dbReference type="EMBL" id="BOMS01000134">
    <property type="protein sequence ID" value="GIE71868.1"/>
    <property type="molecule type" value="Genomic_DNA"/>
</dbReference>
<protein>
    <recommendedName>
        <fullName evidence="5">Flavodoxin-like domain-containing protein</fullName>
    </recommendedName>
</protein>
<feature type="region of interest" description="Disordered" evidence="1">
    <location>
        <begin position="260"/>
        <end position="283"/>
    </location>
</feature>
<dbReference type="RefSeq" id="WP_203829653.1">
    <property type="nucleotide sequence ID" value="NZ_BAAATY010000046.1"/>
</dbReference>